<dbReference type="OrthoDB" id="5297208at2"/>
<dbReference type="eggNOG" id="COG3027">
    <property type="taxonomic scope" value="Bacteria"/>
</dbReference>
<gene>
    <name evidence="1" type="ORF">CONE_0002</name>
</gene>
<dbReference type="HOGENOM" id="CLU_116623_2_2_4"/>
<dbReference type="GO" id="GO:0051301">
    <property type="term" value="P:cell division"/>
    <property type="evidence" value="ECO:0007669"/>
    <property type="project" value="UniProtKB-KW"/>
</dbReference>
<organism evidence="1 2">
    <name type="scientific">Candidatus Kinetoplastidibacterium stringomonadis TCC290E</name>
    <dbReference type="NCBI Taxonomy" id="1208920"/>
    <lineage>
        <taxon>Bacteria</taxon>
        <taxon>Pseudomonadati</taxon>
        <taxon>Pseudomonadota</taxon>
        <taxon>Betaproteobacteria</taxon>
        <taxon>Candidatus Kinetoplastidibacterium</taxon>
    </lineage>
</organism>
<reference evidence="1 2" key="1">
    <citation type="journal article" date="2013" name="Genome Biol. Evol.">
        <title>Genome evolution and phylogenomic analysis of candidatus kinetoplastibacterium, the betaproteobacterial endosymbionts of strigomonas and angomonas.</title>
        <authorList>
            <person name="Alves J.M."/>
            <person name="Serrano M.G."/>
            <person name="Maia da Silva F."/>
            <person name="Voegtly L.J."/>
            <person name="Matveyev A.V."/>
            <person name="Teixeira M.M."/>
            <person name="Camargo E.P."/>
            <person name="Buck G.A."/>
        </authorList>
    </citation>
    <scope>NUCLEOTIDE SEQUENCE [LARGE SCALE GENOMIC DNA]</scope>
    <source>
        <strain evidence="1 2">TCC290E</strain>
    </source>
</reference>
<dbReference type="Pfam" id="PF05164">
    <property type="entry name" value="ZapA"/>
    <property type="match status" value="1"/>
</dbReference>
<evidence type="ECO:0000313" key="1">
    <source>
        <dbReference type="EMBL" id="AGF48563.1"/>
    </source>
</evidence>
<keyword evidence="1" id="KW-0131">Cell cycle</keyword>
<dbReference type="Proteomes" id="UP000011541">
    <property type="component" value="Chromosome"/>
</dbReference>
<dbReference type="RefSeq" id="WP_015397248.1">
    <property type="nucleotide sequence ID" value="NC_020299.1"/>
</dbReference>
<dbReference type="EMBL" id="CP003805">
    <property type="protein sequence ID" value="AGF48563.1"/>
    <property type="molecule type" value="Genomic_DNA"/>
</dbReference>
<dbReference type="STRING" id="1208920.CONE_0002"/>
<keyword evidence="2" id="KW-1185">Reference proteome</keyword>
<evidence type="ECO:0000313" key="2">
    <source>
        <dbReference type="Proteomes" id="UP000011541"/>
    </source>
</evidence>
<dbReference type="InterPro" id="IPR036192">
    <property type="entry name" value="Cell_div_ZapA-like_sf"/>
</dbReference>
<dbReference type="PATRIC" id="fig|1208920.3.peg.559"/>
<accession>M1L7J6</accession>
<proteinExistence type="predicted"/>
<dbReference type="SUPFAM" id="SSF102829">
    <property type="entry name" value="Cell division protein ZapA-like"/>
    <property type="match status" value="1"/>
</dbReference>
<keyword evidence="1" id="KW-0132">Cell division</keyword>
<sequence>MERLEVKIIGRKYSLACSSEEKSSLISAVDYVNKLANRIQDSGKTYTTEMLATMVSLQLSSNLLSMKISDNSCKSDGISLKEIKDKIDNISALIDEVII</sequence>
<dbReference type="KEGG" id="kon:CONE_0002"/>
<name>M1L7J6_9PROT</name>
<dbReference type="AlphaFoldDB" id="M1L7J6"/>
<dbReference type="InterPro" id="IPR042233">
    <property type="entry name" value="Cell_div_ZapA_N"/>
</dbReference>
<dbReference type="InterPro" id="IPR007838">
    <property type="entry name" value="Cell_div_ZapA-like"/>
</dbReference>
<dbReference type="Gene3D" id="3.30.160.880">
    <property type="entry name" value="Cell division protein ZapA protomer, N-terminal domain"/>
    <property type="match status" value="1"/>
</dbReference>
<protein>
    <submittedName>
        <fullName evidence="1">Cell division protein ZapA</fullName>
    </submittedName>
</protein>